<accession>A0AAD6YYN1</accession>
<proteinExistence type="predicted"/>
<keyword evidence="3" id="KW-1185">Reference proteome</keyword>
<name>A0AAD6YYN1_9AGAR</name>
<organism evidence="2 3">
    <name type="scientific">Mycena albidolilacea</name>
    <dbReference type="NCBI Taxonomy" id="1033008"/>
    <lineage>
        <taxon>Eukaryota</taxon>
        <taxon>Fungi</taxon>
        <taxon>Dikarya</taxon>
        <taxon>Basidiomycota</taxon>
        <taxon>Agaricomycotina</taxon>
        <taxon>Agaricomycetes</taxon>
        <taxon>Agaricomycetidae</taxon>
        <taxon>Agaricales</taxon>
        <taxon>Marasmiineae</taxon>
        <taxon>Mycenaceae</taxon>
        <taxon>Mycena</taxon>
    </lineage>
</organism>
<feature type="region of interest" description="Disordered" evidence="1">
    <location>
        <begin position="595"/>
        <end position="620"/>
    </location>
</feature>
<gene>
    <name evidence="2" type="ORF">DFH08DRAFT_992172</name>
</gene>
<sequence length="634" mass="69330">MFHPSPHNKRRKQGIIHSEKIIASPEGLSVGGVYARHVKDLNLPPESRYIQSIVTTPDGRILIITVVPCLANLAHVARTVQVDTTFGRTVGELNEWEFVIWHGSVERGKHLRFKRFTRGGNLITMGVDMEAAQVQGACDSFLPTNEPEFSGITTTDPDEFALYFVRACISHAKRGVTSLKTYVTPDVLKRLMDFPYLKTEEDLADFTSWISTLGIKKVQDWWKHKLQYPWILPSLIKSRSRIHSADWDITDSSTNLNDGQHHWTNQQTGVKLTILEAIEVARKVDFKTARKVKDSLETGILNNNSNNVLHRMGRNVQRKSNSLAKSRAAAQKESETNELQAQVDAAKAAKRVADQAVKDAQTVLSGAKGTSTRRKPTKIAMGDIPLLEASSGRVISPRRTVGTETLSFVPVASAPSDECDITQAAAVIPAVPIASPSAPPPVDLAPPAGFGNDLSWLDNFGFMADISRPLNAFLNDDLLGNTVANPTAGHADFLFGGNSDFNWLSASLLNDGGDFSVPSARMTLKIRTARRPGSDGLAFDASLSVVPSARYELPLLPLPPASSPYPSPAAPEVNAPSPIEALNADADEGNIVHSTRTRHPPKHVLESAESSVPTKAKKTRHKRMSSLLRWPFLI</sequence>
<evidence type="ECO:0000313" key="3">
    <source>
        <dbReference type="Proteomes" id="UP001218218"/>
    </source>
</evidence>
<comment type="caution">
    <text evidence="2">The sequence shown here is derived from an EMBL/GenBank/DDBJ whole genome shotgun (WGS) entry which is preliminary data.</text>
</comment>
<evidence type="ECO:0000313" key="2">
    <source>
        <dbReference type="EMBL" id="KAJ7301875.1"/>
    </source>
</evidence>
<dbReference type="Proteomes" id="UP001218218">
    <property type="component" value="Unassembled WGS sequence"/>
</dbReference>
<reference evidence="2" key="1">
    <citation type="submission" date="2023-03" db="EMBL/GenBank/DDBJ databases">
        <title>Massive genome expansion in bonnet fungi (Mycena s.s.) driven by repeated elements and novel gene families across ecological guilds.</title>
        <authorList>
            <consortium name="Lawrence Berkeley National Laboratory"/>
            <person name="Harder C.B."/>
            <person name="Miyauchi S."/>
            <person name="Viragh M."/>
            <person name="Kuo A."/>
            <person name="Thoen E."/>
            <person name="Andreopoulos B."/>
            <person name="Lu D."/>
            <person name="Skrede I."/>
            <person name="Drula E."/>
            <person name="Henrissat B."/>
            <person name="Morin E."/>
            <person name="Kohler A."/>
            <person name="Barry K."/>
            <person name="LaButti K."/>
            <person name="Morin E."/>
            <person name="Salamov A."/>
            <person name="Lipzen A."/>
            <person name="Mereny Z."/>
            <person name="Hegedus B."/>
            <person name="Baldrian P."/>
            <person name="Stursova M."/>
            <person name="Weitz H."/>
            <person name="Taylor A."/>
            <person name="Grigoriev I.V."/>
            <person name="Nagy L.G."/>
            <person name="Martin F."/>
            <person name="Kauserud H."/>
        </authorList>
    </citation>
    <scope>NUCLEOTIDE SEQUENCE</scope>
    <source>
        <strain evidence="2">CBHHK002</strain>
    </source>
</reference>
<protein>
    <submittedName>
        <fullName evidence="2">Uncharacterized protein</fullName>
    </submittedName>
</protein>
<dbReference type="AlphaFoldDB" id="A0AAD6YYN1"/>
<feature type="region of interest" description="Disordered" evidence="1">
    <location>
        <begin position="317"/>
        <end position="337"/>
    </location>
</feature>
<dbReference type="EMBL" id="JARIHO010000125">
    <property type="protein sequence ID" value="KAJ7301875.1"/>
    <property type="molecule type" value="Genomic_DNA"/>
</dbReference>
<evidence type="ECO:0000256" key="1">
    <source>
        <dbReference type="SAM" id="MobiDB-lite"/>
    </source>
</evidence>